<comment type="caution">
    <text evidence="5">The sequence shown here is derived from an EMBL/GenBank/DDBJ whole genome shotgun (WGS) entry which is preliminary data.</text>
</comment>
<dbReference type="InterPro" id="IPR002177">
    <property type="entry name" value="DPS_DNA-bd"/>
</dbReference>
<gene>
    <name evidence="5" type="ORF">CQA57_05245</name>
</gene>
<protein>
    <submittedName>
        <fullName evidence="5">DNA starvation/stationary phase protection protein</fullName>
    </submittedName>
</protein>
<evidence type="ECO:0000256" key="3">
    <source>
        <dbReference type="RuleBase" id="RU003875"/>
    </source>
</evidence>
<dbReference type="OrthoDB" id="9797687at2"/>
<dbReference type="Pfam" id="PF00210">
    <property type="entry name" value="Ferritin"/>
    <property type="match status" value="1"/>
</dbReference>
<name>A0A3D8J722_9HELI</name>
<feature type="domain" description="Ferritin/DPS" evidence="4">
    <location>
        <begin position="5"/>
        <end position="142"/>
    </location>
</feature>
<keyword evidence="6" id="KW-1185">Reference proteome</keyword>
<dbReference type="Proteomes" id="UP000256695">
    <property type="component" value="Unassembled WGS sequence"/>
</dbReference>
<dbReference type="CDD" id="cd01043">
    <property type="entry name" value="DPS"/>
    <property type="match status" value="1"/>
</dbReference>
<dbReference type="GO" id="GO:0008199">
    <property type="term" value="F:ferric iron binding"/>
    <property type="evidence" value="ECO:0007669"/>
    <property type="project" value="InterPro"/>
</dbReference>
<dbReference type="InterPro" id="IPR023188">
    <property type="entry name" value="DPS_DNA-bd_CS"/>
</dbReference>
<dbReference type="InterPro" id="IPR012347">
    <property type="entry name" value="Ferritin-like"/>
</dbReference>
<dbReference type="InterPro" id="IPR008331">
    <property type="entry name" value="Ferritin_DPS_dom"/>
</dbReference>
<dbReference type="PRINTS" id="PR01346">
    <property type="entry name" value="HELNAPAPROT"/>
</dbReference>
<dbReference type="Gene3D" id="1.20.1260.10">
    <property type="match status" value="1"/>
</dbReference>
<reference evidence="5 6" key="1">
    <citation type="submission" date="2018-04" db="EMBL/GenBank/DDBJ databases">
        <title>Novel Campyloabacter and Helicobacter Species and Strains.</title>
        <authorList>
            <person name="Mannion A.J."/>
            <person name="Shen Z."/>
            <person name="Fox J.G."/>
        </authorList>
    </citation>
    <scope>NUCLEOTIDE SEQUENCE [LARGE SCALE GENOMIC DNA]</scope>
    <source>
        <strain evidence="5 6">MIT 04-9362</strain>
    </source>
</reference>
<dbReference type="PIRSF" id="PIRSF005900">
    <property type="entry name" value="Dps"/>
    <property type="match status" value="1"/>
</dbReference>
<dbReference type="SUPFAM" id="SSF47240">
    <property type="entry name" value="Ferritin-like"/>
    <property type="match status" value="1"/>
</dbReference>
<accession>A0A3D8J722</accession>
<dbReference type="RefSeq" id="WP_115579183.1">
    <property type="nucleotide sequence ID" value="NZ_NXLX01000011.1"/>
</dbReference>
<comment type="similarity">
    <text evidence="2 3">Belongs to the Dps family.</text>
</comment>
<dbReference type="GO" id="GO:0016722">
    <property type="term" value="F:oxidoreductase activity, acting on metal ions"/>
    <property type="evidence" value="ECO:0007669"/>
    <property type="project" value="InterPro"/>
</dbReference>
<evidence type="ECO:0000256" key="1">
    <source>
        <dbReference type="ARBA" id="ARBA00004496"/>
    </source>
</evidence>
<dbReference type="AlphaFoldDB" id="A0A3D8J722"/>
<dbReference type="PROSITE" id="PS00818">
    <property type="entry name" value="DPS_1"/>
    <property type="match status" value="1"/>
</dbReference>
<evidence type="ECO:0000256" key="2">
    <source>
        <dbReference type="ARBA" id="ARBA00009497"/>
    </source>
</evidence>
<comment type="subcellular location">
    <subcellularLocation>
        <location evidence="1">Cytoplasm</location>
    </subcellularLocation>
</comment>
<dbReference type="PROSITE" id="PS00819">
    <property type="entry name" value="DPS_2"/>
    <property type="match status" value="1"/>
</dbReference>
<evidence type="ECO:0000313" key="6">
    <source>
        <dbReference type="Proteomes" id="UP000256695"/>
    </source>
</evidence>
<evidence type="ECO:0000259" key="4">
    <source>
        <dbReference type="Pfam" id="PF00210"/>
    </source>
</evidence>
<dbReference type="InterPro" id="IPR009078">
    <property type="entry name" value="Ferritin-like_SF"/>
</dbReference>
<dbReference type="GO" id="GO:0005737">
    <property type="term" value="C:cytoplasm"/>
    <property type="evidence" value="ECO:0007669"/>
    <property type="project" value="UniProtKB-SubCell"/>
</dbReference>
<dbReference type="PANTHER" id="PTHR42932:SF1">
    <property type="entry name" value="GENERAL STRESS PROTEIN 20U"/>
    <property type="match status" value="1"/>
</dbReference>
<sequence>MNKVIELLRQLQADSLVLFVKTHNFHWNVRGSDFYQVHSATEEIYENFASMFDDLAERIVQLGEKPVVTLQDALQHSKIKEESKTNFYSKEIFSAIIKDYEYLLENFVALSNLADESKDKTTVAYADEQVAKLQKSLWMLRATQA</sequence>
<evidence type="ECO:0000313" key="5">
    <source>
        <dbReference type="EMBL" id="RDU73293.1"/>
    </source>
</evidence>
<proteinExistence type="inferred from homology"/>
<dbReference type="PANTHER" id="PTHR42932">
    <property type="entry name" value="GENERAL STRESS PROTEIN 20U"/>
    <property type="match status" value="1"/>
</dbReference>
<organism evidence="5 6">
    <name type="scientific">Helicobacter anseris</name>
    <dbReference type="NCBI Taxonomy" id="375926"/>
    <lineage>
        <taxon>Bacteria</taxon>
        <taxon>Pseudomonadati</taxon>
        <taxon>Campylobacterota</taxon>
        <taxon>Epsilonproteobacteria</taxon>
        <taxon>Campylobacterales</taxon>
        <taxon>Helicobacteraceae</taxon>
        <taxon>Helicobacter</taxon>
    </lineage>
</organism>
<dbReference type="EMBL" id="NXLX01000011">
    <property type="protein sequence ID" value="RDU73293.1"/>
    <property type="molecule type" value="Genomic_DNA"/>
</dbReference>